<dbReference type="EMBL" id="SRYA01000023">
    <property type="protein sequence ID" value="TGY95856.1"/>
    <property type="molecule type" value="Genomic_DNA"/>
</dbReference>
<dbReference type="Proteomes" id="UP000304953">
    <property type="component" value="Unassembled WGS sequence"/>
</dbReference>
<comment type="caution">
    <text evidence="1">The sequence shown here is derived from an EMBL/GenBank/DDBJ whole genome shotgun (WGS) entry which is preliminary data.</text>
</comment>
<protein>
    <submittedName>
        <fullName evidence="1">Uncharacterized protein</fullName>
    </submittedName>
</protein>
<reference evidence="1" key="1">
    <citation type="submission" date="2019-04" db="EMBL/GenBank/DDBJ databases">
        <title>Microbes associate with the intestines of laboratory mice.</title>
        <authorList>
            <person name="Navarre W."/>
            <person name="Wong E."/>
            <person name="Huang K."/>
            <person name="Tropini C."/>
            <person name="Ng K."/>
            <person name="Yu B."/>
        </authorList>
    </citation>
    <scope>NUCLEOTIDE SEQUENCE</scope>
    <source>
        <strain evidence="1">NM01_1-7b</strain>
    </source>
</reference>
<evidence type="ECO:0000313" key="2">
    <source>
        <dbReference type="Proteomes" id="UP000304953"/>
    </source>
</evidence>
<proteinExistence type="predicted"/>
<accession>A0AC61RV99</accession>
<name>A0AC61RV99_9FIRM</name>
<keyword evidence="2" id="KW-1185">Reference proteome</keyword>
<organism evidence="1 2">
    <name type="scientific">Petralouisia muris</name>
    <dbReference type="NCBI Taxonomy" id="3032872"/>
    <lineage>
        <taxon>Bacteria</taxon>
        <taxon>Bacillati</taxon>
        <taxon>Bacillota</taxon>
        <taxon>Clostridia</taxon>
        <taxon>Lachnospirales</taxon>
        <taxon>Lachnospiraceae</taxon>
        <taxon>Petralouisia</taxon>
    </lineage>
</organism>
<gene>
    <name evidence="1" type="ORF">E5329_12800</name>
</gene>
<evidence type="ECO:0000313" key="1">
    <source>
        <dbReference type="EMBL" id="TGY95856.1"/>
    </source>
</evidence>
<sequence length="131" mass="15884">MKQKMQRFMAGRYGADQLGQIYLGASMVLLLISLFSRWNIFYVLALGLMSYEYYRMLSRQVEKRYQENQKFLNWRYQLAVKKNRRKEHFKQRKIYHFYKCPSCKQKVRVPKGKGKICITCPKCKTEFIKKS</sequence>